<evidence type="ECO:0000259" key="1">
    <source>
        <dbReference type="Pfam" id="PF07484"/>
    </source>
</evidence>
<dbReference type="Gene3D" id="3.90.1340.10">
    <property type="entry name" value="Phage tail collar domain"/>
    <property type="match status" value="1"/>
</dbReference>
<dbReference type="SUPFAM" id="SSF88874">
    <property type="entry name" value="Receptor-binding domain of short tail fibre protein gp12"/>
    <property type="match status" value="1"/>
</dbReference>
<dbReference type="InterPro" id="IPR011083">
    <property type="entry name" value="Phage_tail_collar_dom"/>
</dbReference>
<protein>
    <recommendedName>
        <fullName evidence="1">Phage tail collar domain-containing protein</fullName>
    </recommendedName>
</protein>
<dbReference type="Pfam" id="PF07484">
    <property type="entry name" value="Collar"/>
    <property type="match status" value="1"/>
</dbReference>
<dbReference type="EMBL" id="MN739679">
    <property type="protein sequence ID" value="QHT20641.1"/>
    <property type="molecule type" value="Genomic_DNA"/>
</dbReference>
<dbReference type="AlphaFoldDB" id="A0A6C0DW18"/>
<reference evidence="2" key="1">
    <citation type="journal article" date="2020" name="Nature">
        <title>Giant virus diversity and host interactions through global metagenomics.</title>
        <authorList>
            <person name="Schulz F."/>
            <person name="Roux S."/>
            <person name="Paez-Espino D."/>
            <person name="Jungbluth S."/>
            <person name="Walsh D.A."/>
            <person name="Denef V.J."/>
            <person name="McMahon K.D."/>
            <person name="Konstantinidis K.T."/>
            <person name="Eloe-Fadrosh E.A."/>
            <person name="Kyrpides N.C."/>
            <person name="Woyke T."/>
        </authorList>
    </citation>
    <scope>NUCLEOTIDE SEQUENCE</scope>
    <source>
        <strain evidence="2">GVMAG-M-3300023174-68</strain>
    </source>
</reference>
<evidence type="ECO:0000313" key="2">
    <source>
        <dbReference type="EMBL" id="QHT20641.1"/>
    </source>
</evidence>
<name>A0A6C0DW18_9ZZZZ</name>
<proteinExistence type="predicted"/>
<feature type="domain" description="Phage tail collar" evidence="1">
    <location>
        <begin position="48"/>
        <end position="92"/>
    </location>
</feature>
<accession>A0A6C0DW18</accession>
<organism evidence="2">
    <name type="scientific">viral metagenome</name>
    <dbReference type="NCBI Taxonomy" id="1070528"/>
    <lineage>
        <taxon>unclassified sequences</taxon>
        <taxon>metagenomes</taxon>
        <taxon>organismal metagenomes</taxon>
    </lineage>
</organism>
<dbReference type="InterPro" id="IPR037053">
    <property type="entry name" value="Phage_tail_collar_dom_sf"/>
</dbReference>
<sequence>MSKSRKLGYTFSTLYLNDGTHALADENFHPVKPSYAGDLKYSVQSSDHNGWLKCDGRSLSRTLYAKLFEVIGTAFGNDDSETFKLPDCRGRVLGTIGTGAGLTARSLGAMVGAETHTLTVGEIPSHTHTVGNTVNITGVDTPGTIDNSGGEIDTNTLYTTTSSATGGGGAHNNMQPTIFISNIFIFSY</sequence>